<dbReference type="Proteomes" id="UP001499978">
    <property type="component" value="Unassembled WGS sequence"/>
</dbReference>
<evidence type="ECO:0008006" key="5">
    <source>
        <dbReference type="Google" id="ProtNLM"/>
    </source>
</evidence>
<feature type="compositionally biased region" description="Low complexity" evidence="1">
    <location>
        <begin position="139"/>
        <end position="176"/>
    </location>
</feature>
<evidence type="ECO:0000313" key="3">
    <source>
        <dbReference type="EMBL" id="GAA2518834.1"/>
    </source>
</evidence>
<organism evidence="3 4">
    <name type="scientific">Pilimelia columellifera subsp. columellifera</name>
    <dbReference type="NCBI Taxonomy" id="706583"/>
    <lineage>
        <taxon>Bacteria</taxon>
        <taxon>Bacillati</taxon>
        <taxon>Actinomycetota</taxon>
        <taxon>Actinomycetes</taxon>
        <taxon>Micromonosporales</taxon>
        <taxon>Micromonosporaceae</taxon>
        <taxon>Pilimelia</taxon>
    </lineage>
</organism>
<proteinExistence type="predicted"/>
<accession>A0ABN3NCE5</accession>
<name>A0ABN3NCE5_9ACTN</name>
<evidence type="ECO:0000313" key="4">
    <source>
        <dbReference type="Proteomes" id="UP001499978"/>
    </source>
</evidence>
<feature type="signal peptide" evidence="2">
    <location>
        <begin position="1"/>
        <end position="26"/>
    </location>
</feature>
<dbReference type="RefSeq" id="WP_344170287.1">
    <property type="nucleotide sequence ID" value="NZ_BAAARY010000005.1"/>
</dbReference>
<keyword evidence="2" id="KW-0732">Signal</keyword>
<evidence type="ECO:0000256" key="1">
    <source>
        <dbReference type="SAM" id="MobiDB-lite"/>
    </source>
</evidence>
<keyword evidence="4" id="KW-1185">Reference proteome</keyword>
<feature type="region of interest" description="Disordered" evidence="1">
    <location>
        <begin position="123"/>
        <end position="202"/>
    </location>
</feature>
<gene>
    <name evidence="3" type="ORF">GCM10010201_14850</name>
</gene>
<protein>
    <recommendedName>
        <fullName evidence="5">Fibronectin type-III domain-containing protein</fullName>
    </recommendedName>
</protein>
<comment type="caution">
    <text evidence="3">The sequence shown here is derived from an EMBL/GenBank/DDBJ whole genome shotgun (WGS) entry which is preliminary data.</text>
</comment>
<reference evidence="3 4" key="1">
    <citation type="journal article" date="2019" name="Int. J. Syst. Evol. Microbiol.">
        <title>The Global Catalogue of Microorganisms (GCM) 10K type strain sequencing project: providing services to taxonomists for standard genome sequencing and annotation.</title>
        <authorList>
            <consortium name="The Broad Institute Genomics Platform"/>
            <consortium name="The Broad Institute Genome Sequencing Center for Infectious Disease"/>
            <person name="Wu L."/>
            <person name="Ma J."/>
        </authorList>
    </citation>
    <scope>NUCLEOTIDE SEQUENCE [LARGE SCALE GENOMIC DNA]</scope>
    <source>
        <strain evidence="3 4">JCM 3367</strain>
    </source>
</reference>
<sequence>MSRRTAYALTVAGIVVAGAATGTAYATWTVDSAATAQATTAALPVVGSPTAESAGRAVTLRWDTPRPTPDGYLVLRFAEGTDQPVQPAGSCRRLVTTPTCRDAGVPPGRWRYAVLSTRGHWVGRPGALSEPVVVGGPDAASPTISPTPTATPTATPAASPGPVAPAGSPSPSTSAGHRPEPDRPLPLPLLSIDPPTSSAPTR</sequence>
<dbReference type="EMBL" id="BAAARY010000005">
    <property type="protein sequence ID" value="GAA2518834.1"/>
    <property type="molecule type" value="Genomic_DNA"/>
</dbReference>
<evidence type="ECO:0000256" key="2">
    <source>
        <dbReference type="SAM" id="SignalP"/>
    </source>
</evidence>
<feature type="chain" id="PRO_5045751309" description="Fibronectin type-III domain-containing protein" evidence="2">
    <location>
        <begin position="27"/>
        <end position="202"/>
    </location>
</feature>